<accession>A0A9P0J7Z1</accession>
<feature type="compositionally biased region" description="Polar residues" evidence="1">
    <location>
        <begin position="1"/>
        <end position="13"/>
    </location>
</feature>
<sequence length="170" mass="17645">MSSGKRTTITSDRSAADRRAMLSISSAVAADGDDNDNDDDDDDNNSEYGLVRGGGIVLKRGRRSTELQGRRLRYVGGDAGEDRGPGEDDESDDEIADGASESDYETADGGSESDYETDGAGSDSGDSPLRSGDGIKRVALIQRMRCICVSDGESSAGETTDDSTAAAADG</sequence>
<dbReference type="Proteomes" id="UP001154329">
    <property type="component" value="Chromosome 3"/>
</dbReference>
<evidence type="ECO:0000313" key="2">
    <source>
        <dbReference type="EMBL" id="CAH1732076.1"/>
    </source>
</evidence>
<name>A0A9P0J7Z1_APHGO</name>
<feature type="compositionally biased region" description="Low complexity" evidence="1">
    <location>
        <begin position="153"/>
        <end position="170"/>
    </location>
</feature>
<dbReference type="EMBL" id="OU899036">
    <property type="protein sequence ID" value="CAH1732076.1"/>
    <property type="molecule type" value="Genomic_DNA"/>
</dbReference>
<reference evidence="2" key="1">
    <citation type="submission" date="2022-02" db="EMBL/GenBank/DDBJ databases">
        <authorList>
            <person name="King R."/>
        </authorList>
    </citation>
    <scope>NUCLEOTIDE SEQUENCE</scope>
</reference>
<evidence type="ECO:0000313" key="3">
    <source>
        <dbReference type="Proteomes" id="UP001154329"/>
    </source>
</evidence>
<dbReference type="AlphaFoldDB" id="A0A9P0J7Z1"/>
<proteinExistence type="predicted"/>
<feature type="compositionally biased region" description="Acidic residues" evidence="1">
    <location>
        <begin position="87"/>
        <end position="117"/>
    </location>
</feature>
<reference evidence="2" key="2">
    <citation type="submission" date="2022-10" db="EMBL/GenBank/DDBJ databases">
        <authorList>
            <consortium name="ENA_rothamsted_submissions"/>
            <consortium name="culmorum"/>
            <person name="King R."/>
        </authorList>
    </citation>
    <scope>NUCLEOTIDE SEQUENCE</scope>
</reference>
<feature type="region of interest" description="Disordered" evidence="1">
    <location>
        <begin position="151"/>
        <end position="170"/>
    </location>
</feature>
<gene>
    <name evidence="2" type="ORF">APHIGO_LOCUS8648</name>
</gene>
<evidence type="ECO:0000256" key="1">
    <source>
        <dbReference type="SAM" id="MobiDB-lite"/>
    </source>
</evidence>
<protein>
    <submittedName>
        <fullName evidence="2">Uncharacterized protein</fullName>
    </submittedName>
</protein>
<feature type="region of interest" description="Disordered" evidence="1">
    <location>
        <begin position="1"/>
        <end position="135"/>
    </location>
</feature>
<organism evidence="2 3">
    <name type="scientific">Aphis gossypii</name>
    <name type="common">Cotton aphid</name>
    <dbReference type="NCBI Taxonomy" id="80765"/>
    <lineage>
        <taxon>Eukaryota</taxon>
        <taxon>Metazoa</taxon>
        <taxon>Ecdysozoa</taxon>
        <taxon>Arthropoda</taxon>
        <taxon>Hexapoda</taxon>
        <taxon>Insecta</taxon>
        <taxon>Pterygota</taxon>
        <taxon>Neoptera</taxon>
        <taxon>Paraneoptera</taxon>
        <taxon>Hemiptera</taxon>
        <taxon>Sternorrhyncha</taxon>
        <taxon>Aphidomorpha</taxon>
        <taxon>Aphidoidea</taxon>
        <taxon>Aphididae</taxon>
        <taxon>Aphidini</taxon>
        <taxon>Aphis</taxon>
        <taxon>Aphis</taxon>
    </lineage>
</organism>
<keyword evidence="3" id="KW-1185">Reference proteome</keyword>
<feature type="compositionally biased region" description="Acidic residues" evidence="1">
    <location>
        <begin position="31"/>
        <end position="45"/>
    </location>
</feature>